<comment type="caution">
    <text evidence="4">The sequence shown here is derived from an EMBL/GenBank/DDBJ whole genome shotgun (WGS) entry which is preliminary data.</text>
</comment>
<evidence type="ECO:0000256" key="2">
    <source>
        <dbReference type="ARBA" id="ARBA00023002"/>
    </source>
</evidence>
<name>A0AAW1RXV8_9CHLO</name>
<dbReference type="SMART" id="SM00822">
    <property type="entry name" value="PKS_KR"/>
    <property type="match status" value="1"/>
</dbReference>
<dbReference type="EMBL" id="JALJOU010000020">
    <property type="protein sequence ID" value="KAK9838142.1"/>
    <property type="molecule type" value="Genomic_DNA"/>
</dbReference>
<dbReference type="AlphaFoldDB" id="A0AAW1RXV8"/>
<reference evidence="4 5" key="1">
    <citation type="journal article" date="2024" name="Nat. Commun.">
        <title>Phylogenomics reveals the evolutionary origins of lichenization in chlorophyte algae.</title>
        <authorList>
            <person name="Puginier C."/>
            <person name="Libourel C."/>
            <person name="Otte J."/>
            <person name="Skaloud P."/>
            <person name="Haon M."/>
            <person name="Grisel S."/>
            <person name="Petersen M."/>
            <person name="Berrin J.G."/>
            <person name="Delaux P.M."/>
            <person name="Dal Grande F."/>
            <person name="Keller J."/>
        </authorList>
    </citation>
    <scope>NUCLEOTIDE SEQUENCE [LARGE SCALE GENOMIC DNA]</scope>
    <source>
        <strain evidence="4 5">SAG 245.80</strain>
    </source>
</reference>
<gene>
    <name evidence="4" type="ORF">WJX81_003650</name>
</gene>
<dbReference type="InterPro" id="IPR036291">
    <property type="entry name" value="NAD(P)-bd_dom_sf"/>
</dbReference>
<keyword evidence="2" id="KW-0560">Oxidoreductase</keyword>
<dbReference type="FunFam" id="3.40.50.720:FF:000084">
    <property type="entry name" value="Short-chain dehydrogenase reductase"/>
    <property type="match status" value="1"/>
</dbReference>
<dbReference type="GO" id="GO:0016616">
    <property type="term" value="F:oxidoreductase activity, acting on the CH-OH group of donors, NAD or NADP as acceptor"/>
    <property type="evidence" value="ECO:0007669"/>
    <property type="project" value="TreeGrafter"/>
</dbReference>
<dbReference type="InterPro" id="IPR002347">
    <property type="entry name" value="SDR_fam"/>
</dbReference>
<dbReference type="InterPro" id="IPR057326">
    <property type="entry name" value="KR_dom"/>
</dbReference>
<evidence type="ECO:0000259" key="3">
    <source>
        <dbReference type="SMART" id="SM00822"/>
    </source>
</evidence>
<proteinExistence type="inferred from homology"/>
<dbReference type="Proteomes" id="UP001445335">
    <property type="component" value="Unassembled WGS sequence"/>
</dbReference>
<dbReference type="SUPFAM" id="SSF51735">
    <property type="entry name" value="NAD(P)-binding Rossmann-fold domains"/>
    <property type="match status" value="1"/>
</dbReference>
<comment type="similarity">
    <text evidence="1">Belongs to the short-chain dehydrogenases/reductases (SDR) family.</text>
</comment>
<sequence>MASVQQRRIEIISRQITGSPTAGQGPLVQGRDCAAPSPRLLDGQVAIITGSGQGLGAAAAKLFAQQGARVLVTDLDGAKAEQVAEEIRRDGGEAAALAGDVTAEEFPARCVKAAVDSFGTIDILVNNAGFTWDGVIHKITPKQWDAMLAVHCTAPFRLIQAAAPVMREAAKRELDEGGVARSRCIINVSSTSGTHGNAGQANYSTAKAGVIGLTKTVAREWGGFNIRCNVVTYGYIATRLTSDKDSGASISVGGQQVKLGIPGGEAMAAAAAEMMIPLKRIGTPDEAAGAMLMLASPYAAFITGQSLEVTGGANI</sequence>
<dbReference type="Pfam" id="PF13561">
    <property type="entry name" value="adh_short_C2"/>
    <property type="match status" value="1"/>
</dbReference>
<keyword evidence="5" id="KW-1185">Reference proteome</keyword>
<evidence type="ECO:0000256" key="1">
    <source>
        <dbReference type="ARBA" id="ARBA00006484"/>
    </source>
</evidence>
<dbReference type="PRINTS" id="PR00081">
    <property type="entry name" value="GDHRDH"/>
</dbReference>
<dbReference type="PANTHER" id="PTHR42760">
    <property type="entry name" value="SHORT-CHAIN DEHYDROGENASES/REDUCTASES FAMILY MEMBER"/>
    <property type="match status" value="1"/>
</dbReference>
<dbReference type="GO" id="GO:0048038">
    <property type="term" value="F:quinone binding"/>
    <property type="evidence" value="ECO:0007669"/>
    <property type="project" value="TreeGrafter"/>
</dbReference>
<feature type="domain" description="Ketoreductase" evidence="3">
    <location>
        <begin position="44"/>
        <end position="224"/>
    </location>
</feature>
<dbReference type="Gene3D" id="3.40.50.720">
    <property type="entry name" value="NAD(P)-binding Rossmann-like Domain"/>
    <property type="match status" value="1"/>
</dbReference>
<dbReference type="PRINTS" id="PR00080">
    <property type="entry name" value="SDRFAMILY"/>
</dbReference>
<evidence type="ECO:0000313" key="5">
    <source>
        <dbReference type="Proteomes" id="UP001445335"/>
    </source>
</evidence>
<dbReference type="GO" id="GO:0006633">
    <property type="term" value="P:fatty acid biosynthetic process"/>
    <property type="evidence" value="ECO:0007669"/>
    <property type="project" value="TreeGrafter"/>
</dbReference>
<dbReference type="PROSITE" id="PS00061">
    <property type="entry name" value="ADH_SHORT"/>
    <property type="match status" value="1"/>
</dbReference>
<protein>
    <recommendedName>
        <fullName evidence="3">Ketoreductase domain-containing protein</fullName>
    </recommendedName>
</protein>
<organism evidence="4 5">
    <name type="scientific">Elliptochloris bilobata</name>
    <dbReference type="NCBI Taxonomy" id="381761"/>
    <lineage>
        <taxon>Eukaryota</taxon>
        <taxon>Viridiplantae</taxon>
        <taxon>Chlorophyta</taxon>
        <taxon>core chlorophytes</taxon>
        <taxon>Trebouxiophyceae</taxon>
        <taxon>Trebouxiophyceae incertae sedis</taxon>
        <taxon>Elliptochloris clade</taxon>
        <taxon>Elliptochloris</taxon>
    </lineage>
</organism>
<dbReference type="PANTHER" id="PTHR42760:SF133">
    <property type="entry name" value="3-OXOACYL-[ACYL-CARRIER-PROTEIN] REDUCTASE"/>
    <property type="match status" value="1"/>
</dbReference>
<evidence type="ECO:0000313" key="4">
    <source>
        <dbReference type="EMBL" id="KAK9838142.1"/>
    </source>
</evidence>
<dbReference type="InterPro" id="IPR020904">
    <property type="entry name" value="Sc_DH/Rdtase_CS"/>
</dbReference>
<accession>A0AAW1RXV8</accession>